<feature type="compositionally biased region" description="Basic and acidic residues" evidence="1">
    <location>
        <begin position="421"/>
        <end position="438"/>
    </location>
</feature>
<dbReference type="SUPFAM" id="SSF63748">
    <property type="entry name" value="Tudor/PWWP/MBT"/>
    <property type="match status" value="1"/>
</dbReference>
<feature type="region of interest" description="Disordered" evidence="1">
    <location>
        <begin position="1069"/>
        <end position="1090"/>
    </location>
</feature>
<dbReference type="SUPFAM" id="SSF102712">
    <property type="entry name" value="JAB1/MPN domain"/>
    <property type="match status" value="1"/>
</dbReference>
<dbReference type="Gene3D" id="2.30.30.140">
    <property type="match status" value="1"/>
</dbReference>
<feature type="region of interest" description="Disordered" evidence="1">
    <location>
        <begin position="414"/>
        <end position="438"/>
    </location>
</feature>
<accession>A0A4D9D8E0</accession>
<sequence>MVVGIEDVEFESERFAYARVTGHPLWPCVVYNKWGDIPPEIKGQAKELFPKPSQIVAYFIEPWSFCLVQKKDVRSVQDVVEEDIIKKCKRPKQRHDLRLAIDCMKSMHFQPEDTLSVPGISDSPNASSEKILGQEAGEGPSMPACPGKATSVAVRKANSTAKRARGHSSADERSMGGEDRMEDRGTARTTSSQSRPAACTPKAKQRTRAPLAQSPTASSRSGPPVSPIASVITPSTIHDAPRTQLRGKERAKSSAGSKRKLPPSGPRPMLTAVKADAIGSPGPIHAVERIGQKPGRKKACTGPAKVSPLSVPMHPAGGASSPARMVERMEKGFGKLVRTIYPRLSFLCRQEARHRASISSSVSRKGADTIGNRTRGPGYGKCVPAASTPLKDLSLEKLMDDGVIEEGMRILLPPHSAGHSGAEENRDSSGNELARSTHDAAEEQTALMIGDGQLLFNEKVYDSVEDVLEVWMGLKLNKREKKGWAQVRVREGAVTRSLAVHVEQKLRDHHEEEARLRAGAQEAISVLAAPSQNEASEGSHDINQKEEDTAAALVASLAMESPTGRTFSDRITPDLHSGKASFKIVGQPGVSNVKKGRSIVKQEGNGKAFFVRIQDEAEKEMLPCHPASLFVEKKKITHMPKVEDNIEAASSIPRSPGKALKQPSSTMQQPVTVPNSIRPPCDDNFQENPFVGFWKTADPAAMERAMETYAVWVPEAYPVLQRNVSSFVGVDEDKEASISAASAENVYGNGCTDDGDEGTGRQLRKQSARKSMRVSDRLHEIQAGKLPPHTLLICEEYGLTPEGVGRRTSSHHANIAQPFTVKVHPDVPFLCDVHAHLADSEIIGFLAGKFNAEERCLYIQAPFPCRATARSDDGSTDVEMDPGSEIEVREVIGRHGMAVTGWYHSHPTFQPEPSLIDIENQYNYQMLLRDKTTAVEPFVGLIVGTYDDSYQNPVSLLRYFHVRHIRMGSASNDGVSFPMALDVLHTRKRKGEYSKTPDSALSGPVHDERIDTKGGGADPVTIGLTQGALAAATLVRTKSPQKQHQEETDAALGMMSLLACTLPTLPVPSSRGPGTHDPMNEEGGSRTQQSDTICENCLRRNREVGNEGNLAPNVHVLSALVTSAGTIPEQQAQKWDGFACTADSNVCSARTPCVRPSTCVMKDATPKPCQKPSTSVFLAVKEKRHRKLPPSSQIWSSFERLFLGSSEPELRNSGQGWQVGLRATLETVRALVQYYSRLDTRVKFDEEWRKGVCKGEKFELSLRKRVNQLSLGDAFRQEEFLTLLVEYICACWAEGTPKKLPQPEDFSGTRSERRAAAAAATAALSQET</sequence>
<comment type="caution">
    <text evidence="3">The sequence shown here is derived from an EMBL/GenBank/DDBJ whole genome shotgun (WGS) entry which is preliminary data.</text>
</comment>
<feature type="region of interest" description="Disordered" evidence="1">
    <location>
        <begin position="133"/>
        <end position="268"/>
    </location>
</feature>
<dbReference type="Proteomes" id="UP000355283">
    <property type="component" value="Unassembled WGS sequence"/>
</dbReference>
<evidence type="ECO:0000313" key="4">
    <source>
        <dbReference type="Proteomes" id="UP000355283"/>
    </source>
</evidence>
<feature type="region of interest" description="Disordered" evidence="1">
    <location>
        <begin position="1299"/>
        <end position="1328"/>
    </location>
</feature>
<feature type="region of interest" description="Disordered" evidence="1">
    <location>
        <begin position="651"/>
        <end position="671"/>
    </location>
</feature>
<feature type="domain" description="MPN" evidence="2">
    <location>
        <begin position="821"/>
        <end position="962"/>
    </location>
</feature>
<evidence type="ECO:0000256" key="1">
    <source>
        <dbReference type="SAM" id="MobiDB-lite"/>
    </source>
</evidence>
<dbReference type="InterPro" id="IPR050242">
    <property type="entry name" value="JAMM_MPN+_peptidase_M67A"/>
</dbReference>
<dbReference type="InterPro" id="IPR000555">
    <property type="entry name" value="JAMM/MPN+_dom"/>
</dbReference>
<dbReference type="CDD" id="cd05162">
    <property type="entry name" value="PWWP"/>
    <property type="match status" value="1"/>
</dbReference>
<proteinExistence type="predicted"/>
<dbReference type="PANTHER" id="PTHR10410">
    <property type="entry name" value="EUKARYOTIC TRANSLATION INITIATION FACTOR 3 -RELATED"/>
    <property type="match status" value="1"/>
</dbReference>
<keyword evidence="4" id="KW-1185">Reference proteome</keyword>
<dbReference type="InterPro" id="IPR037518">
    <property type="entry name" value="MPN"/>
</dbReference>
<organism evidence="3 4">
    <name type="scientific">Nannochloropsis salina CCMP1776</name>
    <dbReference type="NCBI Taxonomy" id="1027361"/>
    <lineage>
        <taxon>Eukaryota</taxon>
        <taxon>Sar</taxon>
        <taxon>Stramenopiles</taxon>
        <taxon>Ochrophyta</taxon>
        <taxon>Eustigmatophyceae</taxon>
        <taxon>Eustigmatales</taxon>
        <taxon>Monodopsidaceae</taxon>
        <taxon>Microchloropsis</taxon>
        <taxon>Microchloropsis salina</taxon>
    </lineage>
</organism>
<name>A0A4D9D8E0_9STRA</name>
<reference evidence="3 4" key="1">
    <citation type="submission" date="2019-01" db="EMBL/GenBank/DDBJ databases">
        <title>Nuclear Genome Assembly of the Microalgal Biofuel strain Nannochloropsis salina CCMP1776.</title>
        <authorList>
            <person name="Hovde B."/>
        </authorList>
    </citation>
    <scope>NUCLEOTIDE SEQUENCE [LARGE SCALE GENOMIC DNA]</scope>
    <source>
        <strain evidence="3 4">CCMP1776</strain>
    </source>
</reference>
<feature type="compositionally biased region" description="Polar residues" evidence="1">
    <location>
        <begin position="662"/>
        <end position="671"/>
    </location>
</feature>
<dbReference type="OrthoDB" id="118550at2759"/>
<dbReference type="PROSITE" id="PS50249">
    <property type="entry name" value="MPN"/>
    <property type="match status" value="1"/>
</dbReference>
<feature type="compositionally biased region" description="Basic and acidic residues" evidence="1">
    <location>
        <begin position="168"/>
        <end position="186"/>
    </location>
</feature>
<feature type="region of interest" description="Disordered" evidence="1">
    <location>
        <begin position="293"/>
        <end position="322"/>
    </location>
</feature>
<feature type="compositionally biased region" description="Low complexity" evidence="1">
    <location>
        <begin position="1316"/>
        <end position="1328"/>
    </location>
</feature>
<evidence type="ECO:0000313" key="3">
    <source>
        <dbReference type="EMBL" id="TFJ85745.1"/>
    </source>
</evidence>
<feature type="region of interest" description="Disordered" evidence="1">
    <location>
        <begin position="357"/>
        <end position="382"/>
    </location>
</feature>
<dbReference type="Gene3D" id="3.40.140.10">
    <property type="entry name" value="Cytidine Deaminase, domain 2"/>
    <property type="match status" value="1"/>
</dbReference>
<dbReference type="EMBL" id="SDOX01000011">
    <property type="protein sequence ID" value="TFJ85745.1"/>
    <property type="molecule type" value="Genomic_DNA"/>
</dbReference>
<evidence type="ECO:0000259" key="2">
    <source>
        <dbReference type="PROSITE" id="PS50249"/>
    </source>
</evidence>
<dbReference type="GO" id="GO:0008237">
    <property type="term" value="F:metallopeptidase activity"/>
    <property type="evidence" value="ECO:0007669"/>
    <property type="project" value="InterPro"/>
</dbReference>
<feature type="region of interest" description="Disordered" evidence="1">
    <location>
        <begin position="747"/>
        <end position="770"/>
    </location>
</feature>
<protein>
    <recommendedName>
        <fullName evidence="2">MPN domain-containing protein</fullName>
    </recommendedName>
</protein>
<gene>
    <name evidence="3" type="ORF">NSK_003249</name>
</gene>
<dbReference type="Pfam" id="PF01398">
    <property type="entry name" value="JAB"/>
    <property type="match status" value="1"/>
</dbReference>